<gene>
    <name evidence="2" type="ORF">E6K76_00490</name>
</gene>
<evidence type="ECO:0000256" key="1">
    <source>
        <dbReference type="SAM" id="MobiDB-lite"/>
    </source>
</evidence>
<proteinExistence type="predicted"/>
<sequence>MRRKVQASSGNPPRRPVLKPAQSPTGPRDRFAIAARGAILSAVLLSGTAFAGNDLGLTVGPVESVNGAITTSFRVENPWTPRLEETLLRGMPATVVFEVGVWKRRSLWFDKLVLAIKSEHKVVYDPWEKMFRVRSNPAQRKTRVVPSLDSLETLLFSERRLPLMAAGALDPVGRYYVSVRVRIRPLSPEDLGEIEDWLSGEVKNPAGAPRGVPGYLLGIAVNISGLGDRTALAKSETFVPALLEAPQ</sequence>
<dbReference type="InterPro" id="IPR025500">
    <property type="entry name" value="DUF4390"/>
</dbReference>
<evidence type="ECO:0000313" key="2">
    <source>
        <dbReference type="EMBL" id="TMQ60870.1"/>
    </source>
</evidence>
<feature type="region of interest" description="Disordered" evidence="1">
    <location>
        <begin position="1"/>
        <end position="27"/>
    </location>
</feature>
<organism evidence="2 3">
    <name type="scientific">Eiseniibacteriota bacterium</name>
    <dbReference type="NCBI Taxonomy" id="2212470"/>
    <lineage>
        <taxon>Bacteria</taxon>
        <taxon>Candidatus Eiseniibacteriota</taxon>
    </lineage>
</organism>
<dbReference type="Pfam" id="PF14334">
    <property type="entry name" value="DUF4390"/>
    <property type="match status" value="1"/>
</dbReference>
<dbReference type="Proteomes" id="UP000316852">
    <property type="component" value="Unassembled WGS sequence"/>
</dbReference>
<feature type="compositionally biased region" description="Polar residues" evidence="1">
    <location>
        <begin position="1"/>
        <end position="11"/>
    </location>
</feature>
<name>A0A538TB67_UNCEI</name>
<reference evidence="2 3" key="1">
    <citation type="journal article" date="2019" name="Nat. Microbiol.">
        <title>Mediterranean grassland soil C-N compound turnover is dependent on rainfall and depth, and is mediated by genomically divergent microorganisms.</title>
        <authorList>
            <person name="Diamond S."/>
            <person name="Andeer P.F."/>
            <person name="Li Z."/>
            <person name="Crits-Christoph A."/>
            <person name="Burstein D."/>
            <person name="Anantharaman K."/>
            <person name="Lane K.R."/>
            <person name="Thomas B.C."/>
            <person name="Pan C."/>
            <person name="Northen T.R."/>
            <person name="Banfield J.F."/>
        </authorList>
    </citation>
    <scope>NUCLEOTIDE SEQUENCE [LARGE SCALE GENOMIC DNA]</scope>
    <source>
        <strain evidence="2">WS_6</strain>
    </source>
</reference>
<protein>
    <submittedName>
        <fullName evidence="2">DUF4390 domain-containing protein</fullName>
    </submittedName>
</protein>
<evidence type="ECO:0000313" key="3">
    <source>
        <dbReference type="Proteomes" id="UP000316852"/>
    </source>
</evidence>
<dbReference type="EMBL" id="VBOW01000006">
    <property type="protein sequence ID" value="TMQ60870.1"/>
    <property type="molecule type" value="Genomic_DNA"/>
</dbReference>
<dbReference type="AlphaFoldDB" id="A0A538TB67"/>
<accession>A0A538TB67</accession>
<comment type="caution">
    <text evidence="2">The sequence shown here is derived from an EMBL/GenBank/DDBJ whole genome shotgun (WGS) entry which is preliminary data.</text>
</comment>